<feature type="region of interest" description="Disordered" evidence="1">
    <location>
        <begin position="1"/>
        <end position="21"/>
    </location>
</feature>
<name>A0AB34K6B0_PRYPA</name>
<keyword evidence="3" id="KW-1185">Reference proteome</keyword>
<dbReference type="PANTHER" id="PTHR28601">
    <property type="entry name" value="COILED-COIL DOMAIN-CONTAINING PROTEIN 24"/>
    <property type="match status" value="1"/>
</dbReference>
<comment type="caution">
    <text evidence="2">The sequence shown here is derived from an EMBL/GenBank/DDBJ whole genome shotgun (WGS) entry which is preliminary data.</text>
</comment>
<proteinExistence type="predicted"/>
<protein>
    <submittedName>
        <fullName evidence="2">Uncharacterized protein</fullName>
    </submittedName>
</protein>
<dbReference type="EMBL" id="JBGBPQ010000002">
    <property type="protein sequence ID" value="KAL1528718.1"/>
    <property type="molecule type" value="Genomic_DNA"/>
</dbReference>
<sequence length="367" mass="39225">MFEARTPTASSSDSSAHPSGYPDCTGLVEELPFLWEQISASLDPVELHEVSRVVGSALIQSCEDVYAELRALKDILSDYSAETDEQIRISSSLKPQKSGLLELELQSLVEALRRRASESGTSIHTLLPLNSGPHQKVLEKILGGDSNIATHRSLDEACERLSLRDLRACGGSRPSTASRPSSAAHFHASSRPRTSCGVGASTQVLSLDTDAPRSCTADAAGVGSSPGGSVAGSRPQTAASGGSASSSGSFAVEALESSRRSRGGVVIAQLRNALEEERQALLAQTEQLRLSIYDEHEYRDRSIMPPPSLTQMQELKRTIQASLELHEHATTSPALRASLGGRERSALSRFSRLPDVTKAQKEAVDLQ</sequence>
<evidence type="ECO:0000313" key="3">
    <source>
        <dbReference type="Proteomes" id="UP001515480"/>
    </source>
</evidence>
<gene>
    <name evidence="2" type="ORF">AB1Y20_010051</name>
</gene>
<evidence type="ECO:0000313" key="2">
    <source>
        <dbReference type="EMBL" id="KAL1528718.1"/>
    </source>
</evidence>
<reference evidence="2 3" key="1">
    <citation type="journal article" date="2024" name="Science">
        <title>Giant polyketide synthase enzymes in the biosynthesis of giant marine polyether toxins.</title>
        <authorList>
            <person name="Fallon T.R."/>
            <person name="Shende V.V."/>
            <person name="Wierzbicki I.H."/>
            <person name="Pendleton A.L."/>
            <person name="Watervoot N.F."/>
            <person name="Auber R.P."/>
            <person name="Gonzalez D.J."/>
            <person name="Wisecaver J.H."/>
            <person name="Moore B.S."/>
        </authorList>
    </citation>
    <scope>NUCLEOTIDE SEQUENCE [LARGE SCALE GENOMIC DNA]</scope>
    <source>
        <strain evidence="2 3">12B1</strain>
    </source>
</reference>
<dbReference type="PANTHER" id="PTHR28601:SF1">
    <property type="entry name" value="COILED-COIL DOMAIN-CONTAINING PROTEIN 24"/>
    <property type="match status" value="1"/>
</dbReference>
<feature type="compositionally biased region" description="Low complexity" evidence="1">
    <location>
        <begin position="231"/>
        <end position="248"/>
    </location>
</feature>
<feature type="compositionally biased region" description="Low complexity" evidence="1">
    <location>
        <begin position="172"/>
        <end position="184"/>
    </location>
</feature>
<feature type="region of interest" description="Disordered" evidence="1">
    <location>
        <begin position="216"/>
        <end position="248"/>
    </location>
</feature>
<feature type="region of interest" description="Disordered" evidence="1">
    <location>
        <begin position="169"/>
        <end position="198"/>
    </location>
</feature>
<accession>A0AB34K6B0</accession>
<dbReference type="InterPro" id="IPR031367">
    <property type="entry name" value="CCDC24"/>
</dbReference>
<dbReference type="Proteomes" id="UP001515480">
    <property type="component" value="Unassembled WGS sequence"/>
</dbReference>
<organism evidence="2 3">
    <name type="scientific">Prymnesium parvum</name>
    <name type="common">Toxic golden alga</name>
    <dbReference type="NCBI Taxonomy" id="97485"/>
    <lineage>
        <taxon>Eukaryota</taxon>
        <taxon>Haptista</taxon>
        <taxon>Haptophyta</taxon>
        <taxon>Prymnesiophyceae</taxon>
        <taxon>Prymnesiales</taxon>
        <taxon>Prymnesiaceae</taxon>
        <taxon>Prymnesium</taxon>
    </lineage>
</organism>
<feature type="compositionally biased region" description="Low complexity" evidence="1">
    <location>
        <begin position="1"/>
        <end position="19"/>
    </location>
</feature>
<dbReference type="AlphaFoldDB" id="A0AB34K6B0"/>
<dbReference type="Pfam" id="PF15669">
    <property type="entry name" value="CCDC24"/>
    <property type="match status" value="1"/>
</dbReference>
<evidence type="ECO:0000256" key="1">
    <source>
        <dbReference type="SAM" id="MobiDB-lite"/>
    </source>
</evidence>